<name>A0A6M3LS62_9ZZZZ</name>
<dbReference type="EMBL" id="MT143549">
    <property type="protein sequence ID" value="QJA98060.1"/>
    <property type="molecule type" value="Genomic_DNA"/>
</dbReference>
<reference evidence="1" key="1">
    <citation type="submission" date="2020-03" db="EMBL/GenBank/DDBJ databases">
        <title>The deep terrestrial virosphere.</title>
        <authorList>
            <person name="Holmfeldt K."/>
            <person name="Nilsson E."/>
            <person name="Simone D."/>
            <person name="Lopez-Fernandez M."/>
            <person name="Wu X."/>
            <person name="de Brujin I."/>
            <person name="Lundin D."/>
            <person name="Andersson A."/>
            <person name="Bertilsson S."/>
            <person name="Dopson M."/>
        </authorList>
    </citation>
    <scope>NUCLEOTIDE SEQUENCE</scope>
    <source>
        <strain evidence="1">MM415B05737</strain>
    </source>
</reference>
<protein>
    <submittedName>
        <fullName evidence="1">Uncharacterized protein</fullName>
    </submittedName>
</protein>
<gene>
    <name evidence="1" type="ORF">MM415B05737_0006</name>
</gene>
<proteinExistence type="predicted"/>
<dbReference type="AlphaFoldDB" id="A0A6M3LS62"/>
<evidence type="ECO:0000313" key="1">
    <source>
        <dbReference type="EMBL" id="QJA98060.1"/>
    </source>
</evidence>
<accession>A0A6M3LS62</accession>
<organism evidence="1">
    <name type="scientific">viral metagenome</name>
    <dbReference type="NCBI Taxonomy" id="1070528"/>
    <lineage>
        <taxon>unclassified sequences</taxon>
        <taxon>metagenomes</taxon>
        <taxon>organismal metagenomes</taxon>
    </lineage>
</organism>
<sequence length="107" mass="11458">MKTGKVEVKADGKSIGTVEYPIYVNAAEADKDLGSEKAVSLINRQIKSDFMNEFRAAQTRVASPVHKLAKLAKTNPELEKRIAALLEKYAPQAAGAATTATPESVAK</sequence>